<comment type="caution">
    <text evidence="2">The sequence shown here is derived from an EMBL/GenBank/DDBJ whole genome shotgun (WGS) entry which is preliminary data.</text>
</comment>
<dbReference type="Proteomes" id="UP001165083">
    <property type="component" value="Unassembled WGS sequence"/>
</dbReference>
<proteinExistence type="predicted"/>
<evidence type="ECO:0000313" key="2">
    <source>
        <dbReference type="EMBL" id="GMF64523.1"/>
    </source>
</evidence>
<sequence length="160" mass="17099">MDDEVWSSFDRSVAYMREVAALYESAFGGRAEPRKAVSKAHLDEAHNQAQQALELLASNLLNASMTVINAVEKQVRLGICYARHVAHGVVLSVGERGRQPRAEDGDGATDHSRAPGRAGPASDPQVLRGAQGGHSESVAFGCIGPYCFTAGRPEATTYVF</sequence>
<feature type="compositionally biased region" description="Basic and acidic residues" evidence="1">
    <location>
        <begin position="96"/>
        <end position="113"/>
    </location>
</feature>
<accession>A0A9W7D9I8</accession>
<feature type="region of interest" description="Disordered" evidence="1">
    <location>
        <begin position="96"/>
        <end position="131"/>
    </location>
</feature>
<evidence type="ECO:0000256" key="1">
    <source>
        <dbReference type="SAM" id="MobiDB-lite"/>
    </source>
</evidence>
<reference evidence="2" key="1">
    <citation type="submission" date="2023-04" db="EMBL/GenBank/DDBJ databases">
        <title>Phytophthora lilii NBRC 32176.</title>
        <authorList>
            <person name="Ichikawa N."/>
            <person name="Sato H."/>
            <person name="Tonouchi N."/>
        </authorList>
    </citation>
    <scope>NUCLEOTIDE SEQUENCE</scope>
    <source>
        <strain evidence="2">NBRC 32176</strain>
    </source>
</reference>
<protein>
    <submittedName>
        <fullName evidence="2">Unnamed protein product</fullName>
    </submittedName>
</protein>
<keyword evidence="3" id="KW-1185">Reference proteome</keyword>
<dbReference type="AlphaFoldDB" id="A0A9W7D9I8"/>
<dbReference type="EMBL" id="BSXW01012417">
    <property type="protein sequence ID" value="GMF64523.1"/>
    <property type="molecule type" value="Genomic_DNA"/>
</dbReference>
<evidence type="ECO:0000313" key="3">
    <source>
        <dbReference type="Proteomes" id="UP001165083"/>
    </source>
</evidence>
<organism evidence="2 3">
    <name type="scientific">Phytophthora lilii</name>
    <dbReference type="NCBI Taxonomy" id="2077276"/>
    <lineage>
        <taxon>Eukaryota</taxon>
        <taxon>Sar</taxon>
        <taxon>Stramenopiles</taxon>
        <taxon>Oomycota</taxon>
        <taxon>Peronosporomycetes</taxon>
        <taxon>Peronosporales</taxon>
        <taxon>Peronosporaceae</taxon>
        <taxon>Phytophthora</taxon>
    </lineage>
</organism>
<gene>
    <name evidence="2" type="ORF">Plil01_001731500</name>
</gene>
<dbReference type="OrthoDB" id="124981at2759"/>
<name>A0A9W7D9I8_9STRA</name>